<gene>
    <name evidence="11" type="ORF">EDC54_11531</name>
</gene>
<evidence type="ECO:0000256" key="4">
    <source>
        <dbReference type="ARBA" id="ARBA00022691"/>
    </source>
</evidence>
<dbReference type="PANTHER" id="PTHR30352:SF4">
    <property type="entry name" value="PYRUVATE FORMATE-LYASE 2-ACTIVATING ENZYME"/>
    <property type="match status" value="1"/>
</dbReference>
<dbReference type="PROSITE" id="PS01087">
    <property type="entry name" value="RADICAL_ACTIVATING"/>
    <property type="match status" value="1"/>
</dbReference>
<dbReference type="PROSITE" id="PS51379">
    <property type="entry name" value="4FE4S_FER_2"/>
    <property type="match status" value="2"/>
</dbReference>
<dbReference type="GO" id="GO:0051539">
    <property type="term" value="F:4 iron, 4 sulfur cluster binding"/>
    <property type="evidence" value="ECO:0007669"/>
    <property type="project" value="UniProtKB-KW"/>
</dbReference>
<evidence type="ECO:0000256" key="6">
    <source>
        <dbReference type="ARBA" id="ARBA00023002"/>
    </source>
</evidence>
<dbReference type="SFLD" id="SFLDG01066">
    <property type="entry name" value="organic_radical-activating_enz"/>
    <property type="match status" value="1"/>
</dbReference>
<dbReference type="OrthoDB" id="9782387at2"/>
<dbReference type="PIRSF" id="PIRSF000371">
    <property type="entry name" value="PFL_act_enz"/>
    <property type="match status" value="1"/>
</dbReference>
<feature type="domain" description="4Fe-4S ferredoxin-type" evidence="9">
    <location>
        <begin position="103"/>
        <end position="133"/>
    </location>
</feature>
<evidence type="ECO:0000256" key="8">
    <source>
        <dbReference type="ARBA" id="ARBA00023014"/>
    </source>
</evidence>
<organism evidence="11 12">
    <name type="scientific">Samsonia erythrinae</name>
    <dbReference type="NCBI Taxonomy" id="160434"/>
    <lineage>
        <taxon>Bacteria</taxon>
        <taxon>Pseudomonadati</taxon>
        <taxon>Pseudomonadota</taxon>
        <taxon>Gammaproteobacteria</taxon>
        <taxon>Enterobacterales</taxon>
        <taxon>Pectobacteriaceae</taxon>
        <taxon>Samsonia</taxon>
    </lineage>
</organism>
<dbReference type="Pfam" id="PF04055">
    <property type="entry name" value="Radical_SAM"/>
    <property type="match status" value="1"/>
</dbReference>
<dbReference type="InterPro" id="IPR017900">
    <property type="entry name" value="4Fe4S_Fe_S_CS"/>
</dbReference>
<dbReference type="InterPro" id="IPR012839">
    <property type="entry name" value="Organic_radical_activase"/>
</dbReference>
<dbReference type="Gene3D" id="3.20.20.70">
    <property type="entry name" value="Aldolase class I"/>
    <property type="match status" value="1"/>
</dbReference>
<dbReference type="SUPFAM" id="SSF54862">
    <property type="entry name" value="4Fe-4S ferredoxins"/>
    <property type="match status" value="1"/>
</dbReference>
<dbReference type="SFLD" id="SFLDG01118">
    <property type="entry name" value="activating_enzymes__group_2"/>
    <property type="match status" value="1"/>
</dbReference>
<dbReference type="InterPro" id="IPR013785">
    <property type="entry name" value="Aldolase_TIM"/>
</dbReference>
<sequence length="331" mass="37232">MLRENNDMVFGLSETCEAKLLHPEILTGWVFNTQRYSLHDGVGIRTVVFLKGCPLRCEWCSNPESQSGKPEIAVDVRKCLGSTDCGLCDSQCQTAALSYAPTGEICLDRNLCSNCLACTTHCPTQALHGFGEQMTVRQVLDIVESDSIFYRRSGGGLTLSGGEPLMQGAFTLAVLKEARRRRVNTLLETCGDGNWSDLRQIADYTDAIYFDVKSLNDERHRQFTHRGNRRILSNLLQLGKTFPRLPIHVRTPLIPGFNANWEDIRAIIDFISPLPQVSYEILPYHRLGRDKYRLLGREYFPKEQPLSDDVSADIIQRAKALFGERYGAPAT</sequence>
<comment type="cofactor">
    <cofactor evidence="1">
        <name>[4Fe-4S] cluster</name>
        <dbReference type="ChEBI" id="CHEBI:49883"/>
    </cofactor>
</comment>
<keyword evidence="6" id="KW-0560">Oxidoreductase</keyword>
<name>A0A4R3VHK1_9GAMM</name>
<proteinExistence type="inferred from homology"/>
<evidence type="ECO:0000259" key="10">
    <source>
        <dbReference type="PROSITE" id="PS51918"/>
    </source>
</evidence>
<dbReference type="EMBL" id="SMBY01000015">
    <property type="protein sequence ID" value="TCV03312.1"/>
    <property type="molecule type" value="Genomic_DNA"/>
</dbReference>
<keyword evidence="11" id="KW-0456">Lyase</keyword>
<accession>A0A4R3VHK1</accession>
<keyword evidence="3" id="KW-0004">4Fe-4S</keyword>
<feature type="domain" description="Radical SAM core" evidence="10">
    <location>
        <begin position="39"/>
        <end position="325"/>
    </location>
</feature>
<comment type="caution">
    <text evidence="11">The sequence shown here is derived from an EMBL/GenBank/DDBJ whole genome shotgun (WGS) entry which is preliminary data.</text>
</comment>
<evidence type="ECO:0000256" key="2">
    <source>
        <dbReference type="ARBA" id="ARBA00009777"/>
    </source>
</evidence>
<keyword evidence="5" id="KW-0479">Metal-binding</keyword>
<feature type="domain" description="4Fe-4S ferredoxin-type" evidence="9">
    <location>
        <begin position="70"/>
        <end position="102"/>
    </location>
</feature>
<keyword evidence="4" id="KW-0949">S-adenosyl-L-methionine</keyword>
<dbReference type="InterPro" id="IPR040074">
    <property type="entry name" value="BssD/PflA/YjjW"/>
</dbReference>
<evidence type="ECO:0000256" key="7">
    <source>
        <dbReference type="ARBA" id="ARBA00023004"/>
    </source>
</evidence>
<reference evidence="11 12" key="1">
    <citation type="submission" date="2019-03" db="EMBL/GenBank/DDBJ databases">
        <title>Genomic Encyclopedia of Type Strains, Phase IV (KMG-IV): sequencing the most valuable type-strain genomes for metagenomic binning, comparative biology and taxonomic classification.</title>
        <authorList>
            <person name="Goeker M."/>
        </authorList>
    </citation>
    <scope>NUCLEOTIDE SEQUENCE [LARGE SCALE GENOMIC DNA]</scope>
    <source>
        <strain evidence="11 12">DSM 16730</strain>
    </source>
</reference>
<evidence type="ECO:0000313" key="12">
    <source>
        <dbReference type="Proteomes" id="UP000295433"/>
    </source>
</evidence>
<evidence type="ECO:0000256" key="5">
    <source>
        <dbReference type="ARBA" id="ARBA00022723"/>
    </source>
</evidence>
<dbReference type="PANTHER" id="PTHR30352">
    <property type="entry name" value="PYRUVATE FORMATE-LYASE-ACTIVATING ENZYME"/>
    <property type="match status" value="1"/>
</dbReference>
<dbReference type="InterPro" id="IPR007197">
    <property type="entry name" value="rSAM"/>
</dbReference>
<dbReference type="InterPro" id="IPR001989">
    <property type="entry name" value="Radical_activat_CS"/>
</dbReference>
<dbReference type="AlphaFoldDB" id="A0A4R3VHK1"/>
<dbReference type="InterPro" id="IPR017896">
    <property type="entry name" value="4Fe4S_Fe-S-bd"/>
</dbReference>
<dbReference type="InterPro" id="IPR058240">
    <property type="entry name" value="rSAM_sf"/>
</dbReference>
<keyword evidence="8" id="KW-0411">Iron-sulfur</keyword>
<keyword evidence="7" id="KW-0408">Iron</keyword>
<dbReference type="Gene3D" id="3.30.70.20">
    <property type="match status" value="1"/>
</dbReference>
<dbReference type="PROSITE" id="PS51918">
    <property type="entry name" value="RADICAL_SAM"/>
    <property type="match status" value="1"/>
</dbReference>
<evidence type="ECO:0000259" key="9">
    <source>
        <dbReference type="PROSITE" id="PS51379"/>
    </source>
</evidence>
<dbReference type="Proteomes" id="UP000295433">
    <property type="component" value="Unassembled WGS sequence"/>
</dbReference>
<dbReference type="GO" id="GO:0016491">
    <property type="term" value="F:oxidoreductase activity"/>
    <property type="evidence" value="ECO:0007669"/>
    <property type="project" value="UniProtKB-KW"/>
</dbReference>
<dbReference type="Pfam" id="PF13353">
    <property type="entry name" value="Fer4_12"/>
    <property type="match status" value="1"/>
</dbReference>
<evidence type="ECO:0000313" key="11">
    <source>
        <dbReference type="EMBL" id="TCV03312.1"/>
    </source>
</evidence>
<dbReference type="PROSITE" id="PS00198">
    <property type="entry name" value="4FE4S_FER_1"/>
    <property type="match status" value="1"/>
</dbReference>
<dbReference type="InterPro" id="IPR034457">
    <property type="entry name" value="Organic_radical-activating"/>
</dbReference>
<dbReference type="GO" id="GO:0046872">
    <property type="term" value="F:metal ion binding"/>
    <property type="evidence" value="ECO:0007669"/>
    <property type="project" value="UniProtKB-KW"/>
</dbReference>
<comment type="similarity">
    <text evidence="2">Belongs to the organic radical-activating enzymes family.</text>
</comment>
<dbReference type="SFLD" id="SFLDS00029">
    <property type="entry name" value="Radical_SAM"/>
    <property type="match status" value="1"/>
</dbReference>
<evidence type="ECO:0000256" key="1">
    <source>
        <dbReference type="ARBA" id="ARBA00001966"/>
    </source>
</evidence>
<dbReference type="SUPFAM" id="SSF102114">
    <property type="entry name" value="Radical SAM enzymes"/>
    <property type="match status" value="1"/>
</dbReference>
<protein>
    <submittedName>
        <fullName evidence="11">Pyruvate formate lyase activating enzyme</fullName>
    </submittedName>
</protein>
<dbReference type="NCBIfam" id="TIGR02494">
    <property type="entry name" value="PFLE_PFLC"/>
    <property type="match status" value="1"/>
</dbReference>
<keyword evidence="12" id="KW-1185">Reference proteome</keyword>
<evidence type="ECO:0000256" key="3">
    <source>
        <dbReference type="ARBA" id="ARBA00022485"/>
    </source>
</evidence>
<dbReference type="GO" id="GO:0016829">
    <property type="term" value="F:lyase activity"/>
    <property type="evidence" value="ECO:0007669"/>
    <property type="project" value="UniProtKB-KW"/>
</dbReference>
<keyword evidence="11" id="KW-0670">Pyruvate</keyword>